<keyword evidence="4" id="KW-1185">Reference proteome</keyword>
<protein>
    <submittedName>
        <fullName evidence="3">Heat shock protein HslJ</fullName>
    </submittedName>
</protein>
<comment type="caution">
    <text evidence="3">The sequence shown here is derived from an EMBL/GenBank/DDBJ whole genome shotgun (WGS) entry which is preliminary data.</text>
</comment>
<keyword evidence="3" id="KW-0346">Stress response</keyword>
<evidence type="ECO:0000313" key="4">
    <source>
        <dbReference type="Proteomes" id="UP000248987"/>
    </source>
</evidence>
<name>A0A327S1H6_9FLAO</name>
<organism evidence="3 4">
    <name type="scientific">Gelidibacter algens</name>
    <dbReference type="NCBI Taxonomy" id="49280"/>
    <lineage>
        <taxon>Bacteria</taxon>
        <taxon>Pseudomonadati</taxon>
        <taxon>Bacteroidota</taxon>
        <taxon>Flavobacteriia</taxon>
        <taxon>Flavobacteriales</taxon>
        <taxon>Flavobacteriaceae</taxon>
        <taxon>Gelidibacter</taxon>
    </lineage>
</organism>
<feature type="domain" description="DUF306" evidence="2">
    <location>
        <begin position="33"/>
        <end position="144"/>
    </location>
</feature>
<dbReference type="InterPro" id="IPR005184">
    <property type="entry name" value="DUF306_Meta_HslJ"/>
</dbReference>
<evidence type="ECO:0000256" key="1">
    <source>
        <dbReference type="SAM" id="SignalP"/>
    </source>
</evidence>
<dbReference type="PANTHER" id="PTHR35535">
    <property type="entry name" value="HEAT SHOCK PROTEIN HSLJ"/>
    <property type="match status" value="1"/>
</dbReference>
<evidence type="ECO:0000313" key="3">
    <source>
        <dbReference type="EMBL" id="RAJ22936.1"/>
    </source>
</evidence>
<evidence type="ECO:0000259" key="2">
    <source>
        <dbReference type="Pfam" id="PF03724"/>
    </source>
</evidence>
<dbReference type="PANTHER" id="PTHR35535:SF2">
    <property type="entry name" value="DUF306 DOMAIN-CONTAINING PROTEIN"/>
    <property type="match status" value="1"/>
</dbReference>
<sequence>MKYVLSLSLVICLVLFNCKSQDAKQMSANKFETQLIGTKWVLTKLNKDLVNLTSPELEQPFIKLTAKDYGVGGNGGCNAFGGTFTLKENQHIEFSQLLATMRYCDDNGIERVFMGNLQKASSYTITNNILTFKDENGYILATFKATK</sequence>
<dbReference type="Proteomes" id="UP000248987">
    <property type="component" value="Unassembled WGS sequence"/>
</dbReference>
<accession>A0A327S1H6</accession>
<feature type="chain" id="PRO_5016426489" evidence="1">
    <location>
        <begin position="24"/>
        <end position="147"/>
    </location>
</feature>
<feature type="signal peptide" evidence="1">
    <location>
        <begin position="1"/>
        <end position="23"/>
    </location>
</feature>
<dbReference type="Gene3D" id="2.40.128.270">
    <property type="match status" value="1"/>
</dbReference>
<proteinExistence type="predicted"/>
<reference evidence="3 4" key="1">
    <citation type="submission" date="2018-06" db="EMBL/GenBank/DDBJ databases">
        <title>Genomic Encyclopedia of Archaeal and Bacterial Type Strains, Phase II (KMG-II): from individual species to whole genera.</title>
        <authorList>
            <person name="Goeker M."/>
        </authorList>
    </citation>
    <scope>NUCLEOTIDE SEQUENCE [LARGE SCALE GENOMIC DNA]</scope>
    <source>
        <strain evidence="3 4">DSM 12408</strain>
    </source>
</reference>
<dbReference type="RefSeq" id="WP_083993867.1">
    <property type="nucleotide sequence ID" value="NZ_LZRN01000009.1"/>
</dbReference>
<dbReference type="OrthoDB" id="1442515at2"/>
<dbReference type="InterPro" id="IPR038670">
    <property type="entry name" value="HslJ-like_sf"/>
</dbReference>
<dbReference type="InterPro" id="IPR053147">
    <property type="entry name" value="Hsp_HslJ-like"/>
</dbReference>
<dbReference type="EMBL" id="QLLQ01000007">
    <property type="protein sequence ID" value="RAJ22936.1"/>
    <property type="molecule type" value="Genomic_DNA"/>
</dbReference>
<dbReference type="Pfam" id="PF03724">
    <property type="entry name" value="META"/>
    <property type="match status" value="1"/>
</dbReference>
<dbReference type="AlphaFoldDB" id="A0A327S1H6"/>
<gene>
    <name evidence="3" type="ORF">LX77_02094</name>
</gene>
<keyword evidence="1" id="KW-0732">Signal</keyword>